<organism evidence="4 5">
    <name type="scientific">Streptomyces atratus</name>
    <dbReference type="NCBI Taxonomy" id="1893"/>
    <lineage>
        <taxon>Bacteria</taxon>
        <taxon>Bacillati</taxon>
        <taxon>Actinomycetota</taxon>
        <taxon>Actinomycetes</taxon>
        <taxon>Kitasatosporales</taxon>
        <taxon>Streptomycetaceae</taxon>
        <taxon>Streptomyces</taxon>
    </lineage>
</organism>
<dbReference type="InterPro" id="IPR002347">
    <property type="entry name" value="SDR_fam"/>
</dbReference>
<proteinExistence type="inferred from homology"/>
<evidence type="ECO:0000256" key="1">
    <source>
        <dbReference type="ARBA" id="ARBA00006484"/>
    </source>
</evidence>
<sequence length="264" mass="27500">MNYSDTLTSQLAVVTGASSGIGAEFARQLAARGVDLVLVARSKDKLEELASTLRTKHGVTVRPIALDLSQPDSSETLARTLDEQDVAVDILINNAGFASHGDLAEADPGHMASQVQLNVGTLVGNTTRLLPGMIERGRGTVINVASTAGFQAVPHMAVYSATKAFVLSFTRSLWGETRGTGVTVLGICPGATDTPFFDVAGDNASVGSRRTPQQVVTTALAALGGRKATVVDGAGNALVSRVVSRLVPERPLIRIAERSVRPSA</sequence>
<evidence type="ECO:0000313" key="5">
    <source>
        <dbReference type="Proteomes" id="UP000181909"/>
    </source>
</evidence>
<dbReference type="PRINTS" id="PR00080">
    <property type="entry name" value="SDRFAMILY"/>
</dbReference>
<dbReference type="Pfam" id="PF00106">
    <property type="entry name" value="adh_short"/>
    <property type="match status" value="1"/>
</dbReference>
<dbReference type="PANTHER" id="PTHR43086">
    <property type="entry name" value="VERY-LONG-CHAIN 3-OXOOACYL-COA REDUCTASE"/>
    <property type="match status" value="1"/>
</dbReference>
<dbReference type="PIRSF" id="PIRSF000126">
    <property type="entry name" value="11-beta-HSD1"/>
    <property type="match status" value="1"/>
</dbReference>
<dbReference type="PANTHER" id="PTHR43086:SF3">
    <property type="entry name" value="NADP-DEPENDENT 3-HYDROXY ACID DEHYDROGENASE YDFG"/>
    <property type="match status" value="1"/>
</dbReference>
<dbReference type="CDD" id="cd05233">
    <property type="entry name" value="SDR_c"/>
    <property type="match status" value="1"/>
</dbReference>
<dbReference type="RefSeq" id="WP_072489709.1">
    <property type="nucleotide sequence ID" value="NZ_CP108277.1"/>
</dbReference>
<evidence type="ECO:0000256" key="2">
    <source>
        <dbReference type="ARBA" id="ARBA00023002"/>
    </source>
</evidence>
<reference evidence="4 5" key="1">
    <citation type="submission" date="2016-11" db="EMBL/GenBank/DDBJ databases">
        <authorList>
            <person name="Jaros S."/>
            <person name="Januszkiewicz K."/>
            <person name="Wedrychowicz H."/>
        </authorList>
    </citation>
    <scope>NUCLEOTIDE SEQUENCE [LARGE SCALE GENOMIC DNA]</scope>
    <source>
        <strain evidence="4 5">OK807</strain>
    </source>
</reference>
<dbReference type="SUPFAM" id="SSF51735">
    <property type="entry name" value="NAD(P)-binding Rossmann-fold domains"/>
    <property type="match status" value="1"/>
</dbReference>
<accession>A0A1K2FDM9</accession>
<evidence type="ECO:0000313" key="4">
    <source>
        <dbReference type="EMBL" id="SFY45149.1"/>
    </source>
</evidence>
<dbReference type="Gene3D" id="3.40.50.720">
    <property type="entry name" value="NAD(P)-binding Rossmann-like Domain"/>
    <property type="match status" value="1"/>
</dbReference>
<dbReference type="OrthoDB" id="9797538at2"/>
<dbReference type="PRINTS" id="PR00081">
    <property type="entry name" value="GDHRDH"/>
</dbReference>
<dbReference type="GO" id="GO:0016491">
    <property type="term" value="F:oxidoreductase activity"/>
    <property type="evidence" value="ECO:0007669"/>
    <property type="project" value="UniProtKB-KW"/>
</dbReference>
<name>A0A1K2FDM9_STRAR</name>
<dbReference type="Proteomes" id="UP000181909">
    <property type="component" value="Unassembled WGS sequence"/>
</dbReference>
<dbReference type="STRING" id="1893.SAMN02787144_10628"/>
<dbReference type="AlphaFoldDB" id="A0A1K2FDM9"/>
<gene>
    <name evidence="4" type="ORF">SAMN02787144_10628</name>
</gene>
<dbReference type="EMBL" id="FPJO01000062">
    <property type="protein sequence ID" value="SFY45149.1"/>
    <property type="molecule type" value="Genomic_DNA"/>
</dbReference>
<evidence type="ECO:0000256" key="3">
    <source>
        <dbReference type="RuleBase" id="RU000363"/>
    </source>
</evidence>
<protein>
    <recommendedName>
        <fullName evidence="6">Oxidoreductase</fullName>
    </recommendedName>
</protein>
<evidence type="ECO:0008006" key="6">
    <source>
        <dbReference type="Google" id="ProtNLM"/>
    </source>
</evidence>
<keyword evidence="2" id="KW-0560">Oxidoreductase</keyword>
<dbReference type="InterPro" id="IPR036291">
    <property type="entry name" value="NAD(P)-bd_dom_sf"/>
</dbReference>
<comment type="similarity">
    <text evidence="1 3">Belongs to the short-chain dehydrogenases/reductases (SDR) family.</text>
</comment>